<gene>
    <name evidence="1" type="ordered locus">wcw_0258</name>
</gene>
<organism evidence="1 2">
    <name type="scientific">Waddlia chondrophila (strain ATCC VR-1470 / WSU 86-1044)</name>
    <dbReference type="NCBI Taxonomy" id="716544"/>
    <lineage>
        <taxon>Bacteria</taxon>
        <taxon>Pseudomonadati</taxon>
        <taxon>Chlamydiota</taxon>
        <taxon>Chlamydiia</taxon>
        <taxon>Parachlamydiales</taxon>
        <taxon>Waddliaceae</taxon>
        <taxon>Waddlia</taxon>
    </lineage>
</organism>
<proteinExistence type="predicted"/>
<dbReference type="EMBL" id="CP001928">
    <property type="protein sequence ID" value="ADI37633.1"/>
    <property type="molecule type" value="Genomic_DNA"/>
</dbReference>
<evidence type="ECO:0000313" key="2">
    <source>
        <dbReference type="Proteomes" id="UP000001505"/>
    </source>
</evidence>
<dbReference type="AlphaFoldDB" id="D6YU22"/>
<dbReference type="HOGENOM" id="CLU_771479_0_0_0"/>
<dbReference type="KEGG" id="wch:wcw_0258"/>
<accession>D6YU22</accession>
<reference evidence="1 2" key="1">
    <citation type="journal article" date="2010" name="PLoS ONE">
        <title>The Waddlia genome: a window into chlamydial biology.</title>
        <authorList>
            <person name="Bertelli C."/>
            <person name="Collyn F."/>
            <person name="Croxatto A."/>
            <person name="Ruckert C."/>
            <person name="Polkinghorne A."/>
            <person name="Kebbi-Beghdadi C."/>
            <person name="Goesmann A."/>
            <person name="Vaughan L."/>
            <person name="Greub G."/>
        </authorList>
    </citation>
    <scope>NUCLEOTIDE SEQUENCE [LARGE SCALE GENOMIC DNA]</scope>
    <source>
        <strain evidence="2">ATCC VR-1470 / WSU 86-1044</strain>
    </source>
</reference>
<name>D6YU22_WADCW</name>
<dbReference type="RefSeq" id="WP_013181361.1">
    <property type="nucleotide sequence ID" value="NC_014225.1"/>
</dbReference>
<protein>
    <submittedName>
        <fullName evidence="1">Uncharacterized protein</fullName>
    </submittedName>
</protein>
<dbReference type="STRING" id="716544.wcw_0258"/>
<evidence type="ECO:0000313" key="1">
    <source>
        <dbReference type="EMBL" id="ADI37633.1"/>
    </source>
</evidence>
<sequence>MNKTSNYAAKFFNKLIQKFRTHRSQGKIDQITQQMKTSQDPESIQRSINEIRSFALSRLPSDASAAQKQDAVAQAFTKVLGQLSTSQYKEASQALSFELGKLVLKPMNKTEDIQKASKKIDEWVNKGKIKTPGNCGKDLFRFTPRINLRGKEGAKVVDRSSLSERKDQATGAQMVSILNHFYREISGEDKDIITTNFSVDSLESASKLAEQLSSLMEAKNIKPQHQAQVKNFLALMGMQEIPTRIGDWTIPGGSTPDGSILEVANPYRSGHGDLRISEFSPAYKDKFASMKYERTQTFTVRPDGKFELKIYNPITFQDRSDPVEIKAVGTCGISSTLLFDNEMKLESMKQEVVPAPFYP</sequence>
<dbReference type="Proteomes" id="UP000001505">
    <property type="component" value="Chromosome"/>
</dbReference>
<keyword evidence="2" id="KW-1185">Reference proteome</keyword>